<dbReference type="PANTHER" id="PTHR46429:SF1">
    <property type="entry name" value="23S RRNA (GUANOSINE-2'-O-)-METHYLTRANSFERASE RLMB"/>
    <property type="match status" value="1"/>
</dbReference>
<comment type="caution">
    <text evidence="4">The sequence shown here is derived from an EMBL/GenBank/DDBJ whole genome shotgun (WGS) entry which is preliminary data.</text>
</comment>
<dbReference type="SMART" id="SM00967">
    <property type="entry name" value="SpoU_sub_bind"/>
    <property type="match status" value="1"/>
</dbReference>
<dbReference type="InterPro" id="IPR029028">
    <property type="entry name" value="Alpha/beta_knot_MTases"/>
</dbReference>
<dbReference type="InterPro" id="IPR029064">
    <property type="entry name" value="Ribosomal_eL30-like_sf"/>
</dbReference>
<evidence type="ECO:0000256" key="1">
    <source>
        <dbReference type="ARBA" id="ARBA00022603"/>
    </source>
</evidence>
<gene>
    <name evidence="4" type="ORF">A2997_00335</name>
</gene>
<dbReference type="EMBL" id="MFUQ01000015">
    <property type="protein sequence ID" value="OGI83537.1"/>
    <property type="molecule type" value="Genomic_DNA"/>
</dbReference>
<proteinExistence type="predicted"/>
<dbReference type="GO" id="GO:0005829">
    <property type="term" value="C:cytosol"/>
    <property type="evidence" value="ECO:0007669"/>
    <property type="project" value="TreeGrafter"/>
</dbReference>
<reference evidence="4 5" key="1">
    <citation type="journal article" date="2016" name="Nat. Commun.">
        <title>Thousands of microbial genomes shed light on interconnected biogeochemical processes in an aquifer system.</title>
        <authorList>
            <person name="Anantharaman K."/>
            <person name="Brown C.T."/>
            <person name="Hug L.A."/>
            <person name="Sharon I."/>
            <person name="Castelle C.J."/>
            <person name="Probst A.J."/>
            <person name="Thomas B.C."/>
            <person name="Singh A."/>
            <person name="Wilkins M.J."/>
            <person name="Karaoz U."/>
            <person name="Brodie E.L."/>
            <person name="Williams K.H."/>
            <person name="Hubbard S.S."/>
            <person name="Banfield J.F."/>
        </authorList>
    </citation>
    <scope>NUCLEOTIDE SEQUENCE [LARGE SCALE GENOMIC DNA]</scope>
</reference>
<dbReference type="InterPro" id="IPR013123">
    <property type="entry name" value="SpoU_subst-bd"/>
</dbReference>
<dbReference type="Pfam" id="PF00588">
    <property type="entry name" value="SpoU_methylase"/>
    <property type="match status" value="1"/>
</dbReference>
<dbReference type="InterPro" id="IPR004441">
    <property type="entry name" value="rRNA_MeTrfase_TrmH"/>
</dbReference>
<evidence type="ECO:0000313" key="4">
    <source>
        <dbReference type="EMBL" id="OGI83537.1"/>
    </source>
</evidence>
<dbReference type="Gene3D" id="3.30.1330.30">
    <property type="match status" value="1"/>
</dbReference>
<name>A0A1F6WNV3_9BACT</name>
<evidence type="ECO:0000259" key="3">
    <source>
        <dbReference type="SMART" id="SM00967"/>
    </source>
</evidence>
<keyword evidence="2 4" id="KW-0808">Transferase</keyword>
<evidence type="ECO:0000256" key="2">
    <source>
        <dbReference type="ARBA" id="ARBA00022679"/>
    </source>
</evidence>
<evidence type="ECO:0000313" key="5">
    <source>
        <dbReference type="Proteomes" id="UP000179448"/>
    </source>
</evidence>
<keyword evidence="1 4" id="KW-0489">Methyltransferase</keyword>
<dbReference type="PANTHER" id="PTHR46429">
    <property type="entry name" value="23S RRNA (GUANOSINE-2'-O-)-METHYLTRANSFERASE RLMB"/>
    <property type="match status" value="1"/>
</dbReference>
<dbReference type="STRING" id="1801766.A2997_00335"/>
<dbReference type="GO" id="GO:0008173">
    <property type="term" value="F:RNA methyltransferase activity"/>
    <property type="evidence" value="ECO:0007669"/>
    <property type="project" value="InterPro"/>
</dbReference>
<dbReference type="Pfam" id="PF08032">
    <property type="entry name" value="SpoU_sub_bind"/>
    <property type="match status" value="1"/>
</dbReference>
<dbReference type="GO" id="GO:0006396">
    <property type="term" value="P:RNA processing"/>
    <property type="evidence" value="ECO:0007669"/>
    <property type="project" value="InterPro"/>
</dbReference>
<sequence length="251" mass="27485">MVTKSTKVIIFGRKPIEELLATQPSIVNRIWVEDSVKNVNFENIRKYAKQSRIAINSVPELKLRNLVGADAKHQGVVAELSYFPYTDFDKWLSNVDTSKNPAVFLLDEIQAPHNVGAIIRTAAAAGMSAVLMPEHRQAPVNGTVFKTSAGACIHIPIVRIGNVVQTLSALKEKGFWAYAIIADGETSLFDYDHTTPAVFVLGNEGDGIRRLTRDKCDGSFVIPMPGNNIESLNVAATAAVVAYEYVRKSVK</sequence>
<dbReference type="CDD" id="cd18103">
    <property type="entry name" value="SpoU-like_RlmB"/>
    <property type="match status" value="1"/>
</dbReference>
<dbReference type="Proteomes" id="UP000179448">
    <property type="component" value="Unassembled WGS sequence"/>
</dbReference>
<dbReference type="GO" id="GO:0003723">
    <property type="term" value="F:RNA binding"/>
    <property type="evidence" value="ECO:0007669"/>
    <property type="project" value="InterPro"/>
</dbReference>
<protein>
    <submittedName>
        <fullName evidence="4">23S rRNA (Guanosine(2251)-2'-O)-methyltransferase RlmB</fullName>
    </submittedName>
</protein>
<dbReference type="InterPro" id="IPR001537">
    <property type="entry name" value="SpoU_MeTrfase"/>
</dbReference>
<dbReference type="Gene3D" id="3.40.1280.10">
    <property type="match status" value="1"/>
</dbReference>
<dbReference type="SUPFAM" id="SSF75217">
    <property type="entry name" value="alpha/beta knot"/>
    <property type="match status" value="1"/>
</dbReference>
<feature type="domain" description="RNA 2-O ribose methyltransferase substrate binding" evidence="3">
    <location>
        <begin position="9"/>
        <end position="86"/>
    </location>
</feature>
<dbReference type="GO" id="GO:0032259">
    <property type="term" value="P:methylation"/>
    <property type="evidence" value="ECO:0007669"/>
    <property type="project" value="UniProtKB-KW"/>
</dbReference>
<dbReference type="AlphaFoldDB" id="A0A1F6WNV3"/>
<accession>A0A1F6WNV3</accession>
<organism evidence="4 5">
    <name type="scientific">Candidatus Nomurabacteria bacterium RIFCSPLOWO2_01_FULL_36_10b</name>
    <dbReference type="NCBI Taxonomy" id="1801766"/>
    <lineage>
        <taxon>Bacteria</taxon>
        <taxon>Candidatus Nomuraibacteriota</taxon>
    </lineage>
</organism>
<dbReference type="NCBIfam" id="TIGR00186">
    <property type="entry name" value="rRNA_methyl_3"/>
    <property type="match status" value="1"/>
</dbReference>
<dbReference type="InterPro" id="IPR029026">
    <property type="entry name" value="tRNA_m1G_MTases_N"/>
</dbReference>
<dbReference type="SUPFAM" id="SSF55315">
    <property type="entry name" value="L30e-like"/>
    <property type="match status" value="1"/>
</dbReference>